<sequence length="16" mass="1820">MSRQISSCRVGLDRVL</sequence>
<evidence type="ECO:0000313" key="1">
    <source>
        <dbReference type="EMBL" id="JAH34501.1"/>
    </source>
</evidence>
<name>A0A0E9RZJ7_ANGAN</name>
<reference evidence="1" key="1">
    <citation type="submission" date="2014-11" db="EMBL/GenBank/DDBJ databases">
        <authorList>
            <person name="Amaro Gonzalez C."/>
        </authorList>
    </citation>
    <scope>NUCLEOTIDE SEQUENCE</scope>
</reference>
<accession>A0A0E9RZJ7</accession>
<dbReference type="EMBL" id="GBXM01074076">
    <property type="protein sequence ID" value="JAH34501.1"/>
    <property type="molecule type" value="Transcribed_RNA"/>
</dbReference>
<organism evidence="1">
    <name type="scientific">Anguilla anguilla</name>
    <name type="common">European freshwater eel</name>
    <name type="synonym">Muraena anguilla</name>
    <dbReference type="NCBI Taxonomy" id="7936"/>
    <lineage>
        <taxon>Eukaryota</taxon>
        <taxon>Metazoa</taxon>
        <taxon>Chordata</taxon>
        <taxon>Craniata</taxon>
        <taxon>Vertebrata</taxon>
        <taxon>Euteleostomi</taxon>
        <taxon>Actinopterygii</taxon>
        <taxon>Neopterygii</taxon>
        <taxon>Teleostei</taxon>
        <taxon>Anguilliformes</taxon>
        <taxon>Anguillidae</taxon>
        <taxon>Anguilla</taxon>
    </lineage>
</organism>
<protein>
    <submittedName>
        <fullName evidence="1">Uncharacterized protein</fullName>
    </submittedName>
</protein>
<dbReference type="AlphaFoldDB" id="A0A0E9RZJ7"/>
<reference evidence="1" key="2">
    <citation type="journal article" date="2015" name="Fish Shellfish Immunol.">
        <title>Early steps in the European eel (Anguilla anguilla)-Vibrio vulnificus interaction in the gills: Role of the RtxA13 toxin.</title>
        <authorList>
            <person name="Callol A."/>
            <person name="Pajuelo D."/>
            <person name="Ebbesson L."/>
            <person name="Teles M."/>
            <person name="MacKenzie S."/>
            <person name="Amaro C."/>
        </authorList>
    </citation>
    <scope>NUCLEOTIDE SEQUENCE</scope>
</reference>
<proteinExistence type="predicted"/>